<evidence type="ECO:0000313" key="3">
    <source>
        <dbReference type="Proteomes" id="UP000033710"/>
    </source>
</evidence>
<reference evidence="2 3" key="2">
    <citation type="journal article" date="2015" name="Eukaryot. Cell">
        <title>Asexual propagation of a virulent clone complex in a human and feline outbreak of sporotrichosis.</title>
        <authorList>
            <person name="Teixeira Mde M."/>
            <person name="Rodrigues A.M."/>
            <person name="Tsui C.K."/>
            <person name="de Almeida L.G."/>
            <person name="Van Diepeningen A.D."/>
            <person name="van den Ende B.G."/>
            <person name="Fernandes G.F."/>
            <person name="Kano R."/>
            <person name="Hamelin R.C."/>
            <person name="Lopes-Bezerra L.M."/>
            <person name="Vasconcelos A.T."/>
            <person name="de Hoog S."/>
            <person name="de Camargo Z.P."/>
            <person name="Felipe M.S."/>
        </authorList>
    </citation>
    <scope>NUCLEOTIDE SEQUENCE [LARGE SCALE GENOMIC DNA]</scope>
    <source>
        <strain evidence="2 3">1099-18</strain>
    </source>
</reference>
<accession>A0A0F2LVX7</accession>
<protein>
    <submittedName>
        <fullName evidence="2">Uncharacterized protein</fullName>
    </submittedName>
</protein>
<dbReference type="EMBL" id="AXCR01000011">
    <property type="protein sequence ID" value="KJR81608.1"/>
    <property type="molecule type" value="Genomic_DNA"/>
</dbReference>
<dbReference type="KEGG" id="ssck:SPSK_00928"/>
<gene>
    <name evidence="2" type="ORF">SPSK_00928</name>
</gene>
<comment type="caution">
    <text evidence="2">The sequence shown here is derived from an EMBL/GenBank/DDBJ whole genome shotgun (WGS) entry which is preliminary data.</text>
</comment>
<organism evidence="2 3">
    <name type="scientific">Sporothrix schenckii 1099-18</name>
    <dbReference type="NCBI Taxonomy" id="1397361"/>
    <lineage>
        <taxon>Eukaryota</taxon>
        <taxon>Fungi</taxon>
        <taxon>Dikarya</taxon>
        <taxon>Ascomycota</taxon>
        <taxon>Pezizomycotina</taxon>
        <taxon>Sordariomycetes</taxon>
        <taxon>Sordariomycetidae</taxon>
        <taxon>Ophiostomatales</taxon>
        <taxon>Ophiostomataceae</taxon>
        <taxon>Sporothrix</taxon>
    </lineage>
</organism>
<sequence>MPAMPATPTAAGRRVRRQNPTVRPSGTWASTAPASRFKPMTIRVVTSEDEASSSSDESDLTDHDVDMDGFDDDDVFMPIVQATATAVPVKTQRAQAARTVRKTAKPVLSGAMSTTTGSRSRNGTACPQEEAFPPALVA</sequence>
<proteinExistence type="predicted"/>
<evidence type="ECO:0000256" key="1">
    <source>
        <dbReference type="SAM" id="MobiDB-lite"/>
    </source>
</evidence>
<feature type="region of interest" description="Disordered" evidence="1">
    <location>
        <begin position="1"/>
        <end position="69"/>
    </location>
</feature>
<feature type="region of interest" description="Disordered" evidence="1">
    <location>
        <begin position="96"/>
        <end position="138"/>
    </location>
</feature>
<dbReference type="Proteomes" id="UP000033710">
    <property type="component" value="Unassembled WGS sequence"/>
</dbReference>
<feature type="compositionally biased region" description="Polar residues" evidence="1">
    <location>
        <begin position="18"/>
        <end position="33"/>
    </location>
</feature>
<feature type="compositionally biased region" description="Low complexity" evidence="1">
    <location>
        <begin position="1"/>
        <end position="11"/>
    </location>
</feature>
<reference evidence="2 3" key="1">
    <citation type="journal article" date="2014" name="BMC Genomics">
        <title>Comparative genomics of the major fungal agents of human and animal Sporotrichosis: Sporothrix schenckii and Sporothrix brasiliensis.</title>
        <authorList>
            <person name="Teixeira M.M."/>
            <person name="de Almeida L.G."/>
            <person name="Kubitschek-Barreira P."/>
            <person name="Alves F.L."/>
            <person name="Kioshima E.S."/>
            <person name="Abadio A.K."/>
            <person name="Fernandes L."/>
            <person name="Derengowski L.S."/>
            <person name="Ferreira K.S."/>
            <person name="Souza R.C."/>
            <person name="Ruiz J.C."/>
            <person name="de Andrade N.C."/>
            <person name="Paes H.C."/>
            <person name="Nicola A.M."/>
            <person name="Albuquerque P."/>
            <person name="Gerber A.L."/>
            <person name="Martins V.P."/>
            <person name="Peconick L.D."/>
            <person name="Neto A.V."/>
            <person name="Chaucanez C.B."/>
            <person name="Silva P.A."/>
            <person name="Cunha O.L."/>
            <person name="de Oliveira F.F."/>
            <person name="dos Santos T.C."/>
            <person name="Barros A.L."/>
            <person name="Soares M.A."/>
            <person name="de Oliveira L.M."/>
            <person name="Marini M.M."/>
            <person name="Villalobos-Duno H."/>
            <person name="Cunha M.M."/>
            <person name="de Hoog S."/>
            <person name="da Silveira J.F."/>
            <person name="Henrissat B."/>
            <person name="Nino-Vega G.A."/>
            <person name="Cisalpino P.S."/>
            <person name="Mora-Montes H.M."/>
            <person name="Almeida S.R."/>
            <person name="Stajich J.E."/>
            <person name="Lopes-Bezerra L.M."/>
            <person name="Vasconcelos A.T."/>
            <person name="Felipe M.S."/>
        </authorList>
    </citation>
    <scope>NUCLEOTIDE SEQUENCE [LARGE SCALE GENOMIC DNA]</scope>
    <source>
        <strain evidence="2 3">1099-18</strain>
    </source>
</reference>
<dbReference type="VEuPathDB" id="FungiDB:SPSK_00928"/>
<dbReference type="RefSeq" id="XP_016584284.1">
    <property type="nucleotide sequence ID" value="XM_016727870.1"/>
</dbReference>
<dbReference type="GeneID" id="27663147"/>
<feature type="compositionally biased region" description="Low complexity" evidence="1">
    <location>
        <begin position="113"/>
        <end position="124"/>
    </location>
</feature>
<evidence type="ECO:0000313" key="2">
    <source>
        <dbReference type="EMBL" id="KJR81608.1"/>
    </source>
</evidence>
<dbReference type="AlphaFoldDB" id="A0A0F2LVX7"/>
<feature type="compositionally biased region" description="Acidic residues" evidence="1">
    <location>
        <begin position="47"/>
        <end position="59"/>
    </location>
</feature>
<dbReference type="OrthoDB" id="10578425at2759"/>
<name>A0A0F2LVX7_SPOSC</name>